<evidence type="ECO:0000256" key="1">
    <source>
        <dbReference type="ARBA" id="ARBA00023015"/>
    </source>
</evidence>
<dbReference type="PANTHER" id="PTHR47506:SF1">
    <property type="entry name" value="HTH-TYPE TRANSCRIPTIONAL REGULATOR YJDC"/>
    <property type="match status" value="1"/>
</dbReference>
<dbReference type="Pfam" id="PF00440">
    <property type="entry name" value="TetR_N"/>
    <property type="match status" value="1"/>
</dbReference>
<dbReference type="PRINTS" id="PR00455">
    <property type="entry name" value="HTHTETR"/>
</dbReference>
<comment type="caution">
    <text evidence="7">The sequence shown here is derived from an EMBL/GenBank/DDBJ whole genome shotgun (WGS) entry which is preliminary data.</text>
</comment>
<dbReference type="GO" id="GO:0003677">
    <property type="term" value="F:DNA binding"/>
    <property type="evidence" value="ECO:0007669"/>
    <property type="project" value="UniProtKB-UniRule"/>
</dbReference>
<keyword evidence="8" id="KW-1185">Reference proteome</keyword>
<organism evidence="7 8">
    <name type="scientific">Helcobacillus massiliensis</name>
    <dbReference type="NCBI Taxonomy" id="521392"/>
    <lineage>
        <taxon>Bacteria</taxon>
        <taxon>Bacillati</taxon>
        <taxon>Actinomycetota</taxon>
        <taxon>Actinomycetes</taxon>
        <taxon>Micrococcales</taxon>
        <taxon>Dermabacteraceae</taxon>
        <taxon>Helcobacillus</taxon>
    </lineage>
</organism>
<name>A0A839QSL5_9MICO</name>
<dbReference type="AlphaFoldDB" id="A0A839QSL5"/>
<keyword evidence="1" id="KW-0805">Transcription regulation</keyword>
<evidence type="ECO:0000256" key="3">
    <source>
        <dbReference type="ARBA" id="ARBA00023163"/>
    </source>
</evidence>
<dbReference type="InterPro" id="IPR001647">
    <property type="entry name" value="HTH_TetR"/>
</dbReference>
<sequence length="214" mass="24423">MSTPSTTRAPMRTRRREQARPRVNLTKARGEQTRELILTEATALFAVYGYRGTSLRDISERVGISHPGMLHHFPHKESLLLAVIDRAGQGYLQVVKDFCNCNSFEEIKAWQSSVTVEATLVSVLMAEIVDEEHPGREPLLEQRAQVESIVTDYFRYVQSRGDLADGVTPDFAARMLVVHWMGAFLRERLTGDQLYDDDLGQCLRMLMPRLREQD</sequence>
<dbReference type="PANTHER" id="PTHR47506">
    <property type="entry name" value="TRANSCRIPTIONAL REGULATORY PROTEIN"/>
    <property type="match status" value="1"/>
</dbReference>
<evidence type="ECO:0000313" key="7">
    <source>
        <dbReference type="EMBL" id="MBB3023304.1"/>
    </source>
</evidence>
<feature type="DNA-binding region" description="H-T-H motif" evidence="4">
    <location>
        <begin position="54"/>
        <end position="73"/>
    </location>
</feature>
<reference evidence="7 8" key="1">
    <citation type="submission" date="2020-08" db="EMBL/GenBank/DDBJ databases">
        <title>Sequencing the genomes of 1000 actinobacteria strains.</title>
        <authorList>
            <person name="Klenk H.-P."/>
        </authorList>
    </citation>
    <scope>NUCLEOTIDE SEQUENCE [LARGE SCALE GENOMIC DNA]</scope>
    <source>
        <strain evidence="7 8">DSM 23040</strain>
    </source>
</reference>
<dbReference type="InterPro" id="IPR036271">
    <property type="entry name" value="Tet_transcr_reg_TetR-rel_C_sf"/>
</dbReference>
<gene>
    <name evidence="7" type="ORF">FHX50_001596</name>
</gene>
<protein>
    <submittedName>
        <fullName evidence="7">AcrR family transcriptional regulator</fullName>
    </submittedName>
</protein>
<dbReference type="Proteomes" id="UP000568050">
    <property type="component" value="Unassembled WGS sequence"/>
</dbReference>
<evidence type="ECO:0000256" key="5">
    <source>
        <dbReference type="SAM" id="MobiDB-lite"/>
    </source>
</evidence>
<dbReference type="SUPFAM" id="SSF48498">
    <property type="entry name" value="Tetracyclin repressor-like, C-terminal domain"/>
    <property type="match status" value="1"/>
</dbReference>
<feature type="domain" description="HTH tetR-type" evidence="6">
    <location>
        <begin position="31"/>
        <end position="91"/>
    </location>
</feature>
<feature type="region of interest" description="Disordered" evidence="5">
    <location>
        <begin position="1"/>
        <end position="21"/>
    </location>
</feature>
<keyword evidence="2 4" id="KW-0238">DNA-binding</keyword>
<evidence type="ECO:0000259" key="6">
    <source>
        <dbReference type="PROSITE" id="PS50977"/>
    </source>
</evidence>
<keyword evidence="3" id="KW-0804">Transcription</keyword>
<dbReference type="EMBL" id="JACHWP010000004">
    <property type="protein sequence ID" value="MBB3023304.1"/>
    <property type="molecule type" value="Genomic_DNA"/>
</dbReference>
<evidence type="ECO:0000313" key="8">
    <source>
        <dbReference type="Proteomes" id="UP000568050"/>
    </source>
</evidence>
<dbReference type="InterPro" id="IPR009057">
    <property type="entry name" value="Homeodomain-like_sf"/>
</dbReference>
<dbReference type="RefSeq" id="WP_246370890.1">
    <property type="nucleotide sequence ID" value="NZ_CBCSFZ010000025.1"/>
</dbReference>
<evidence type="ECO:0000256" key="4">
    <source>
        <dbReference type="PROSITE-ProRule" id="PRU00335"/>
    </source>
</evidence>
<dbReference type="Gene3D" id="1.10.357.10">
    <property type="entry name" value="Tetracycline Repressor, domain 2"/>
    <property type="match status" value="1"/>
</dbReference>
<evidence type="ECO:0000256" key="2">
    <source>
        <dbReference type="ARBA" id="ARBA00023125"/>
    </source>
</evidence>
<dbReference type="PROSITE" id="PS50977">
    <property type="entry name" value="HTH_TETR_2"/>
    <property type="match status" value="1"/>
</dbReference>
<accession>A0A839QSL5</accession>
<proteinExistence type="predicted"/>
<dbReference type="SUPFAM" id="SSF46689">
    <property type="entry name" value="Homeodomain-like"/>
    <property type="match status" value="1"/>
</dbReference>